<dbReference type="AlphaFoldDB" id="A0A024WUK1"/>
<reference evidence="1 2" key="1">
    <citation type="submission" date="2013-02" db="EMBL/GenBank/DDBJ databases">
        <title>The Genome Annotation of Plasmodium falciparum MaliPS096_E11.</title>
        <authorList>
            <consortium name="The Broad Institute Genome Sequencing Platform"/>
            <consortium name="The Broad Institute Genome Sequencing Center for Infectious Disease"/>
            <person name="Neafsey D."/>
            <person name="Hoffman S."/>
            <person name="Volkman S."/>
            <person name="Rosenthal P."/>
            <person name="Walker B."/>
            <person name="Young S.K."/>
            <person name="Zeng Q."/>
            <person name="Gargeya S."/>
            <person name="Fitzgerald M."/>
            <person name="Haas B."/>
            <person name="Abouelleil A."/>
            <person name="Allen A.W."/>
            <person name="Alvarado L."/>
            <person name="Arachchi H.M."/>
            <person name="Berlin A.M."/>
            <person name="Chapman S.B."/>
            <person name="Gainer-Dewar J."/>
            <person name="Goldberg J."/>
            <person name="Griggs A."/>
            <person name="Gujja S."/>
            <person name="Hansen M."/>
            <person name="Howarth C."/>
            <person name="Imamovic A."/>
            <person name="Ireland A."/>
            <person name="Larimer J."/>
            <person name="McCowan C."/>
            <person name="Murphy C."/>
            <person name="Pearson M."/>
            <person name="Poon T.W."/>
            <person name="Priest M."/>
            <person name="Roberts A."/>
            <person name="Saif S."/>
            <person name="Shea T."/>
            <person name="Sisk P."/>
            <person name="Sykes S."/>
            <person name="Wortman J."/>
            <person name="Nusbaum C."/>
            <person name="Birren B."/>
        </authorList>
    </citation>
    <scope>NUCLEOTIDE SEQUENCE [LARGE SCALE GENOMIC DNA]</scope>
    <source>
        <strain evidence="1 2">MaliPS096_E11</strain>
    </source>
</reference>
<protein>
    <submittedName>
        <fullName evidence="1">Uncharacterized protein</fullName>
    </submittedName>
</protein>
<proteinExistence type="predicted"/>
<name>A0A024WUK1_PLAFA</name>
<reference evidence="1 2" key="2">
    <citation type="submission" date="2013-02" db="EMBL/GenBank/DDBJ databases">
        <title>The Genome Sequence of Plasmodium falciparum MaliPS096_E11.</title>
        <authorList>
            <consortium name="The Broad Institute Genome Sequencing Platform"/>
            <consortium name="The Broad Institute Genome Sequencing Center for Infectious Disease"/>
            <person name="Neafsey D."/>
            <person name="Cheeseman I."/>
            <person name="Volkman S."/>
            <person name="Adams J."/>
            <person name="Walker B."/>
            <person name="Young S.K."/>
            <person name="Zeng Q."/>
            <person name="Gargeya S."/>
            <person name="Fitzgerald M."/>
            <person name="Haas B."/>
            <person name="Abouelleil A."/>
            <person name="Alvarado L."/>
            <person name="Arachchi H.M."/>
            <person name="Berlin A.M."/>
            <person name="Chapman S.B."/>
            <person name="Dewar J."/>
            <person name="Goldberg J."/>
            <person name="Griggs A."/>
            <person name="Gujja S."/>
            <person name="Hansen M."/>
            <person name="Howarth C."/>
            <person name="Imamovic A."/>
            <person name="Larimer J."/>
            <person name="McCowan C."/>
            <person name="Murphy C."/>
            <person name="Neiman D."/>
            <person name="Pearson M."/>
            <person name="Priest M."/>
            <person name="Roberts A."/>
            <person name="Saif S."/>
            <person name="Shea T."/>
            <person name="Sisk P."/>
            <person name="Sykes S."/>
            <person name="Wortman J."/>
            <person name="Nusbaum C."/>
            <person name="Birren B."/>
        </authorList>
    </citation>
    <scope>NUCLEOTIDE SEQUENCE [LARGE SCALE GENOMIC DNA]</scope>
    <source>
        <strain evidence="1 2">MaliPS096_E11</strain>
    </source>
</reference>
<gene>
    <name evidence="1" type="ORF">PFMALIP_01030</name>
</gene>
<evidence type="ECO:0000313" key="1">
    <source>
        <dbReference type="EMBL" id="ETW50872.1"/>
    </source>
</evidence>
<dbReference type="EMBL" id="KI925506">
    <property type="protein sequence ID" value="ETW50872.1"/>
    <property type="molecule type" value="Genomic_DNA"/>
</dbReference>
<organism evidence="1 2">
    <name type="scientific">Plasmodium falciparum MaliPS096_E11</name>
    <dbReference type="NCBI Taxonomy" id="1036727"/>
    <lineage>
        <taxon>Eukaryota</taxon>
        <taxon>Sar</taxon>
        <taxon>Alveolata</taxon>
        <taxon>Apicomplexa</taxon>
        <taxon>Aconoidasida</taxon>
        <taxon>Haemosporida</taxon>
        <taxon>Plasmodiidae</taxon>
        <taxon>Plasmodium</taxon>
        <taxon>Plasmodium (Laverania)</taxon>
    </lineage>
</organism>
<accession>A0A024WUK1</accession>
<dbReference type="Proteomes" id="UP000030699">
    <property type="component" value="Unassembled WGS sequence"/>
</dbReference>
<sequence length="61" mass="7443">MFKLRIFRGLLIKPYTHNFFIIQYISVVNTLDLIYNNYSFMYLHLCARVILIHHKLVDIKK</sequence>
<evidence type="ECO:0000313" key="2">
    <source>
        <dbReference type="Proteomes" id="UP000030699"/>
    </source>
</evidence>